<dbReference type="InterPro" id="IPR026896">
    <property type="entry name" value="CSTF_C"/>
</dbReference>
<dbReference type="PANTHER" id="PTHR47866:SF2">
    <property type="entry name" value="HYDROXYPROLINE-RICH GLYCOPROTEIN FAMILY PROTEIN"/>
    <property type="match status" value="1"/>
</dbReference>
<proteinExistence type="predicted"/>
<dbReference type="OrthoDB" id="272703at2759"/>
<protein>
    <submittedName>
        <fullName evidence="1">Cleavage stimulation factor subunit 2</fullName>
    </submittedName>
</protein>
<comment type="caution">
    <text evidence="1">The sequence shown here is derived from an EMBL/GenBank/DDBJ whole genome shotgun (WGS) entry which is preliminary data.</text>
</comment>
<name>A0A0B0MNH6_GOSAR</name>
<dbReference type="Gene3D" id="1.25.40.630">
    <property type="match status" value="1"/>
</dbReference>
<dbReference type="PANTHER" id="PTHR47866">
    <property type="entry name" value="HYDROXYPROLINE-RICH GLYCOPROTEIN FAMILY PROTEIN"/>
    <property type="match status" value="1"/>
</dbReference>
<dbReference type="InterPro" id="IPR025742">
    <property type="entry name" value="CSTF2_hinge"/>
</dbReference>
<dbReference type="Proteomes" id="UP000032142">
    <property type="component" value="Unassembled WGS sequence"/>
</dbReference>
<dbReference type="GO" id="GO:0031124">
    <property type="term" value="P:mRNA 3'-end processing"/>
    <property type="evidence" value="ECO:0007669"/>
    <property type="project" value="InterPro"/>
</dbReference>
<evidence type="ECO:0000313" key="1">
    <source>
        <dbReference type="EMBL" id="KHG01917.1"/>
    </source>
</evidence>
<sequence length="394" mass="42752">MAGKQVADEGLPANIAGMSKDQLYDIMSNMKTLIEQNQQQAREILIQNPLLTKALFQAQIMLGMVKPPQAIPAIQPPASQQSQQSVQPPPQPSIQPAHSLPGQVRLQEQAAPSQTQAPVRKQHQNQAGTRISVASVPAANLQSQSIPPHSLQTPQQTKVHLNPPMSLPHSSQLPNAPQLPLQSPLHPPAHHQTHMSTSSNPLQKSFQTTGIPHMHQQPPMQPQARLSSAPNFHHQHAPQMGPSVGFQHPGAQHLSQPMFHSGNRPPSLGPSFPQGQPPHANQLPAQLMYQNQAGALHLGSEFGNQVGGSMQADRGSSWTHSQPDNSALTQLQGPSPLVSSQMVPGNQPPRPASLTPEMEKALLQQVMSLTPEQINLLPTEQRNQVLQLQQILRQ</sequence>
<dbReference type="AlphaFoldDB" id="A0A0B0MNH6"/>
<dbReference type="EMBL" id="JRRC01227724">
    <property type="protein sequence ID" value="KHG01917.1"/>
    <property type="molecule type" value="Genomic_DNA"/>
</dbReference>
<organism evidence="1 2">
    <name type="scientific">Gossypium arboreum</name>
    <name type="common">Tree cotton</name>
    <name type="synonym">Gossypium nanking</name>
    <dbReference type="NCBI Taxonomy" id="29729"/>
    <lineage>
        <taxon>Eukaryota</taxon>
        <taxon>Viridiplantae</taxon>
        <taxon>Streptophyta</taxon>
        <taxon>Embryophyta</taxon>
        <taxon>Tracheophyta</taxon>
        <taxon>Spermatophyta</taxon>
        <taxon>Magnoliopsida</taxon>
        <taxon>eudicotyledons</taxon>
        <taxon>Gunneridae</taxon>
        <taxon>Pentapetalae</taxon>
        <taxon>rosids</taxon>
        <taxon>malvids</taxon>
        <taxon>Malvales</taxon>
        <taxon>Malvaceae</taxon>
        <taxon>Malvoideae</taxon>
        <taxon>Gossypium</taxon>
    </lineage>
</organism>
<dbReference type="KEGG" id="gab:108454535"/>
<dbReference type="Gene3D" id="1.10.20.70">
    <property type="entry name" value="Transcription termination and cleavage factor, C-terminal domain"/>
    <property type="match status" value="1"/>
</dbReference>
<reference evidence="2" key="1">
    <citation type="submission" date="2014-09" db="EMBL/GenBank/DDBJ databases">
        <authorList>
            <person name="Mudge J."/>
            <person name="Ramaraj T."/>
            <person name="Lindquist I.E."/>
            <person name="Bharti A.K."/>
            <person name="Sundararajan A."/>
            <person name="Cameron C.T."/>
            <person name="Woodward J.E."/>
            <person name="May G.D."/>
            <person name="Brubaker C."/>
            <person name="Broadhvest J."/>
            <person name="Wilkins T.A."/>
        </authorList>
    </citation>
    <scope>NUCLEOTIDE SEQUENCE</scope>
    <source>
        <strain evidence="2">cv. AKA8401</strain>
    </source>
</reference>
<dbReference type="Pfam" id="PF14304">
    <property type="entry name" value="CSTF_C"/>
    <property type="match status" value="1"/>
</dbReference>
<dbReference type="OMA" id="QPRPYLH"/>
<accession>A0A0B0MNH6</accession>
<gene>
    <name evidence="1" type="ORF">F383_21140</name>
</gene>
<keyword evidence="2" id="KW-1185">Reference proteome</keyword>
<dbReference type="InterPro" id="IPR038192">
    <property type="entry name" value="CSTF_C_sf"/>
</dbReference>
<evidence type="ECO:0000313" key="2">
    <source>
        <dbReference type="Proteomes" id="UP000032142"/>
    </source>
</evidence>
<dbReference type="Pfam" id="PF14327">
    <property type="entry name" value="CSTF2_hinge"/>
    <property type="match status" value="1"/>
</dbReference>